<feature type="non-terminal residue" evidence="1">
    <location>
        <position position="172"/>
    </location>
</feature>
<keyword evidence="2" id="KW-1185">Reference proteome</keyword>
<reference evidence="1" key="1">
    <citation type="submission" date="2017-07" db="EMBL/GenBank/DDBJ databases">
        <title>Taro Niue Genome Assembly and Annotation.</title>
        <authorList>
            <person name="Atibalentja N."/>
            <person name="Keating K."/>
            <person name="Fields C.J."/>
        </authorList>
    </citation>
    <scope>NUCLEOTIDE SEQUENCE</scope>
    <source>
        <strain evidence="1">Niue_2</strain>
        <tissue evidence="1">Leaf</tissue>
    </source>
</reference>
<dbReference type="EMBL" id="NMUH01000292">
    <property type="protein sequence ID" value="MQL76338.1"/>
    <property type="molecule type" value="Genomic_DNA"/>
</dbReference>
<protein>
    <submittedName>
        <fullName evidence="1">Uncharacterized protein</fullName>
    </submittedName>
</protein>
<feature type="non-terminal residue" evidence="1">
    <location>
        <position position="1"/>
    </location>
</feature>
<gene>
    <name evidence="1" type="ORF">Taro_008720</name>
</gene>
<evidence type="ECO:0000313" key="2">
    <source>
        <dbReference type="Proteomes" id="UP000652761"/>
    </source>
</evidence>
<name>A0A843TY20_COLES</name>
<dbReference type="AlphaFoldDB" id="A0A843TY20"/>
<evidence type="ECO:0000313" key="1">
    <source>
        <dbReference type="EMBL" id="MQL76338.1"/>
    </source>
</evidence>
<dbReference type="Proteomes" id="UP000652761">
    <property type="component" value="Unassembled WGS sequence"/>
</dbReference>
<comment type="caution">
    <text evidence="1">The sequence shown here is derived from an EMBL/GenBank/DDBJ whole genome shotgun (WGS) entry which is preliminary data.</text>
</comment>
<organism evidence="1 2">
    <name type="scientific">Colocasia esculenta</name>
    <name type="common">Wild taro</name>
    <name type="synonym">Arum esculentum</name>
    <dbReference type="NCBI Taxonomy" id="4460"/>
    <lineage>
        <taxon>Eukaryota</taxon>
        <taxon>Viridiplantae</taxon>
        <taxon>Streptophyta</taxon>
        <taxon>Embryophyta</taxon>
        <taxon>Tracheophyta</taxon>
        <taxon>Spermatophyta</taxon>
        <taxon>Magnoliopsida</taxon>
        <taxon>Liliopsida</taxon>
        <taxon>Araceae</taxon>
        <taxon>Aroideae</taxon>
        <taxon>Colocasieae</taxon>
        <taxon>Colocasia</taxon>
    </lineage>
</organism>
<sequence length="172" mass="19479">HLRASQAKYLELRSFNHERFKLGLHDVSKGQYENLLRGQREIIPSMTVALPSELHPPLWEGVHLVRCTLYLSRSRVYADRVCLPDYVDCPGDRVRIMPNSVTCPIPFSSRGREPSSSGGGCGSASWTPAMLDFWCHKLELAPTFCELFERTHKRKGTDDYVSKSARTIAVSQ</sequence>
<proteinExistence type="predicted"/>
<accession>A0A843TY20</accession>